<dbReference type="InterPro" id="IPR036938">
    <property type="entry name" value="PAP2/HPO_sf"/>
</dbReference>
<dbReference type="InterPro" id="IPR000326">
    <property type="entry name" value="PAP2/HPO"/>
</dbReference>
<name>A0A365YDP1_9MICC</name>
<feature type="transmembrane region" description="Helical" evidence="1">
    <location>
        <begin position="21"/>
        <end position="40"/>
    </location>
</feature>
<feature type="transmembrane region" description="Helical" evidence="1">
    <location>
        <begin position="105"/>
        <end position="126"/>
    </location>
</feature>
<keyword evidence="4" id="KW-1185">Reference proteome</keyword>
<dbReference type="PANTHER" id="PTHR14969:SF13">
    <property type="entry name" value="AT30094P"/>
    <property type="match status" value="1"/>
</dbReference>
<accession>A0A365YDP1</accession>
<feature type="domain" description="Phosphatidic acid phosphatase type 2/haloperoxidase" evidence="2">
    <location>
        <begin position="105"/>
        <end position="218"/>
    </location>
</feature>
<comment type="caution">
    <text evidence="3">The sequence shown here is derived from an EMBL/GenBank/DDBJ whole genome shotgun (WGS) entry which is preliminary data.</text>
</comment>
<keyword evidence="1" id="KW-1133">Transmembrane helix</keyword>
<evidence type="ECO:0000313" key="3">
    <source>
        <dbReference type="EMBL" id="RBM00133.1"/>
    </source>
</evidence>
<dbReference type="SMART" id="SM00014">
    <property type="entry name" value="acidPPc"/>
    <property type="match status" value="1"/>
</dbReference>
<feature type="transmembrane region" description="Helical" evidence="1">
    <location>
        <begin position="146"/>
        <end position="166"/>
    </location>
</feature>
<feature type="transmembrane region" description="Helical" evidence="1">
    <location>
        <begin position="203"/>
        <end position="225"/>
    </location>
</feature>
<sequence>METMRSSWFFRPGQRSRGVQALWIAFGLIVVLFYFTRRMLVSLRIGGWSKDVDLPVEQWVLAHQDPVWHSVATVLYLWGSTPGMTVTMVILTAIICLWARSWWPLATVAFTALGSVLLTVVLKSVLQVARPTGVPGGPAPPGSFSFPSGHTLNAAALIGIATYLAVVYGLRRYAYLLGGIAVLFVVAMGASRVYLSHHWVSDVLVGLLIGAGWAAVVAILHYFFVPSKRTRQSS</sequence>
<feature type="transmembrane region" description="Helical" evidence="1">
    <location>
        <begin position="75"/>
        <end position="98"/>
    </location>
</feature>
<dbReference type="PANTHER" id="PTHR14969">
    <property type="entry name" value="SPHINGOSINE-1-PHOSPHATE PHOSPHOHYDROLASE"/>
    <property type="match status" value="1"/>
</dbReference>
<dbReference type="CDD" id="cd03392">
    <property type="entry name" value="PAP2_like_2"/>
    <property type="match status" value="1"/>
</dbReference>
<dbReference type="Proteomes" id="UP000252167">
    <property type="component" value="Unassembled WGS sequence"/>
</dbReference>
<evidence type="ECO:0000259" key="2">
    <source>
        <dbReference type="SMART" id="SM00014"/>
    </source>
</evidence>
<organism evidence="3 4">
    <name type="scientific">Glutamicibacter soli</name>
    <dbReference type="NCBI Taxonomy" id="453836"/>
    <lineage>
        <taxon>Bacteria</taxon>
        <taxon>Bacillati</taxon>
        <taxon>Actinomycetota</taxon>
        <taxon>Actinomycetes</taxon>
        <taxon>Micrococcales</taxon>
        <taxon>Micrococcaceae</taxon>
        <taxon>Glutamicibacter</taxon>
    </lineage>
</organism>
<evidence type="ECO:0000313" key="4">
    <source>
        <dbReference type="Proteomes" id="UP000252167"/>
    </source>
</evidence>
<dbReference type="GO" id="GO:0042392">
    <property type="term" value="F:sphingosine-1-phosphate phosphatase activity"/>
    <property type="evidence" value="ECO:0007669"/>
    <property type="project" value="TreeGrafter"/>
</dbReference>
<feature type="transmembrane region" description="Helical" evidence="1">
    <location>
        <begin position="173"/>
        <end position="191"/>
    </location>
</feature>
<keyword evidence="1" id="KW-0472">Membrane</keyword>
<keyword evidence="1" id="KW-0812">Transmembrane</keyword>
<dbReference type="AlphaFoldDB" id="A0A365YDP1"/>
<dbReference type="EMBL" id="POAF01000006">
    <property type="protein sequence ID" value="RBM00133.1"/>
    <property type="molecule type" value="Genomic_DNA"/>
</dbReference>
<protein>
    <recommendedName>
        <fullName evidence="2">Phosphatidic acid phosphatase type 2/haloperoxidase domain-containing protein</fullName>
    </recommendedName>
</protein>
<dbReference type="Gene3D" id="1.20.144.10">
    <property type="entry name" value="Phosphatidic acid phosphatase type 2/haloperoxidase"/>
    <property type="match status" value="2"/>
</dbReference>
<dbReference type="SUPFAM" id="SSF48317">
    <property type="entry name" value="Acid phosphatase/Vanadium-dependent haloperoxidase"/>
    <property type="match status" value="1"/>
</dbReference>
<reference evidence="3 4" key="1">
    <citation type="submission" date="2018-01" db="EMBL/GenBank/DDBJ databases">
        <title>Glutamicibacter soli strain NHPC-3 Whole genome sequence and assembly.</title>
        <authorList>
            <person name="Choudhury P."/>
            <person name="Gupta D."/>
            <person name="Sengupta K."/>
            <person name="Jawed A."/>
            <person name="Sultana N."/>
            <person name="Saha P."/>
        </authorList>
    </citation>
    <scope>NUCLEOTIDE SEQUENCE [LARGE SCALE GENOMIC DNA]</scope>
    <source>
        <strain evidence="3 4">NHPC-3</strain>
    </source>
</reference>
<proteinExistence type="predicted"/>
<gene>
    <name evidence="3" type="ORF">C1H84_13500</name>
</gene>
<evidence type="ECO:0000256" key="1">
    <source>
        <dbReference type="SAM" id="Phobius"/>
    </source>
</evidence>
<dbReference type="Pfam" id="PF01569">
    <property type="entry name" value="PAP2"/>
    <property type="match status" value="1"/>
</dbReference>